<accession>A0AAJ0DNK6</accession>
<dbReference type="AlphaFoldDB" id="A0AAJ0DNK6"/>
<dbReference type="Proteomes" id="UP001271007">
    <property type="component" value="Unassembled WGS sequence"/>
</dbReference>
<dbReference type="InterPro" id="IPR032710">
    <property type="entry name" value="NTF2-like_dom_sf"/>
</dbReference>
<organism evidence="1 2">
    <name type="scientific">Extremus antarcticus</name>
    <dbReference type="NCBI Taxonomy" id="702011"/>
    <lineage>
        <taxon>Eukaryota</taxon>
        <taxon>Fungi</taxon>
        <taxon>Dikarya</taxon>
        <taxon>Ascomycota</taxon>
        <taxon>Pezizomycotina</taxon>
        <taxon>Dothideomycetes</taxon>
        <taxon>Dothideomycetidae</taxon>
        <taxon>Mycosphaerellales</taxon>
        <taxon>Extremaceae</taxon>
        <taxon>Extremus</taxon>
    </lineage>
</organism>
<dbReference type="SUPFAM" id="SSF54427">
    <property type="entry name" value="NTF2-like"/>
    <property type="match status" value="1"/>
</dbReference>
<comment type="caution">
    <text evidence="1">The sequence shown here is derived from an EMBL/GenBank/DDBJ whole genome shotgun (WGS) entry which is preliminary data.</text>
</comment>
<keyword evidence="2" id="KW-1185">Reference proteome</keyword>
<sequence>MRRRLQHTDSKIPLLEFGTSKRFPIPTRPFPVTTSSCPVPTTPFPTIAGLQNQASRSETSLSLLLESRTSSETKCEERPTRKSNNAFLVEGLARLLIGHIVDHDFTHLDFLKYLHDDYAAYLEYRSDEPYLKGREVYLAGYQAFVKAHPGYTLEIESLHGDVDEKNGTAVVWMNLIVEGHSKGVRRQSITMQQWRRKDGGWRAYKQTGIRGVDETM</sequence>
<reference evidence="1" key="1">
    <citation type="submission" date="2023-04" db="EMBL/GenBank/DDBJ databases">
        <title>Black Yeasts Isolated from many extreme environments.</title>
        <authorList>
            <person name="Coleine C."/>
            <person name="Stajich J.E."/>
            <person name="Selbmann L."/>
        </authorList>
    </citation>
    <scope>NUCLEOTIDE SEQUENCE</scope>
    <source>
        <strain evidence="1">CCFEE 5312</strain>
    </source>
</reference>
<proteinExistence type="predicted"/>
<name>A0AAJ0DNK6_9PEZI</name>
<dbReference type="EMBL" id="JAWDJX010000015">
    <property type="protein sequence ID" value="KAK3053626.1"/>
    <property type="molecule type" value="Genomic_DNA"/>
</dbReference>
<evidence type="ECO:0000313" key="2">
    <source>
        <dbReference type="Proteomes" id="UP001271007"/>
    </source>
</evidence>
<evidence type="ECO:0000313" key="1">
    <source>
        <dbReference type="EMBL" id="KAK3053626.1"/>
    </source>
</evidence>
<protein>
    <submittedName>
        <fullName evidence="1">Uncharacterized protein</fullName>
    </submittedName>
</protein>
<dbReference type="Gene3D" id="3.10.450.50">
    <property type="match status" value="1"/>
</dbReference>
<gene>
    <name evidence="1" type="ORF">LTR09_005370</name>
</gene>